<evidence type="ECO:0000256" key="3">
    <source>
        <dbReference type="ARBA" id="ARBA00022801"/>
    </source>
</evidence>
<evidence type="ECO:0000256" key="2">
    <source>
        <dbReference type="ARBA" id="ARBA00022797"/>
    </source>
</evidence>
<evidence type="ECO:0000313" key="7">
    <source>
        <dbReference type="Proteomes" id="UP000235943"/>
    </source>
</evidence>
<dbReference type="PIRSF" id="PIRSF001112">
    <property type="entry name" value="Epoxide_hydrolase"/>
    <property type="match status" value="1"/>
</dbReference>
<dbReference type="AlphaFoldDB" id="A0A2N8TXS9"/>
<evidence type="ECO:0000256" key="4">
    <source>
        <dbReference type="PIRSR" id="PIRSR001112-1"/>
    </source>
</evidence>
<dbReference type="Gene3D" id="3.40.50.1820">
    <property type="entry name" value="alpha/beta hydrolase"/>
    <property type="match status" value="1"/>
</dbReference>
<feature type="active site" description="Nucleophile" evidence="4">
    <location>
        <position position="175"/>
    </location>
</feature>
<feature type="active site" description="Proton donor" evidence="4">
    <location>
        <position position="304"/>
    </location>
</feature>
<keyword evidence="7" id="KW-1185">Reference proteome</keyword>
<gene>
    <name evidence="6" type="ORF">C1J00_01675</name>
</gene>
<evidence type="ECO:0000313" key="6">
    <source>
        <dbReference type="EMBL" id="PNG23816.1"/>
    </source>
</evidence>
<dbReference type="InterPro" id="IPR000639">
    <property type="entry name" value="Epox_hydrolase-like"/>
</dbReference>
<organism evidence="6 7">
    <name type="scientific">Streptomyces cahuitamycinicus</name>
    <dbReference type="NCBI Taxonomy" id="2070367"/>
    <lineage>
        <taxon>Bacteria</taxon>
        <taxon>Bacillati</taxon>
        <taxon>Actinomycetota</taxon>
        <taxon>Actinomycetes</taxon>
        <taxon>Kitasatosporales</taxon>
        <taxon>Streptomycetaceae</taxon>
        <taxon>Streptomyces</taxon>
    </lineage>
</organism>
<dbReference type="PANTHER" id="PTHR21661">
    <property type="entry name" value="EPOXIDE HYDROLASE 1-RELATED"/>
    <property type="match status" value="1"/>
</dbReference>
<dbReference type="PANTHER" id="PTHR21661:SF35">
    <property type="entry name" value="EPOXIDE HYDROLASE"/>
    <property type="match status" value="1"/>
</dbReference>
<dbReference type="OrthoDB" id="4654311at2"/>
<dbReference type="RefSeq" id="WP_102907232.1">
    <property type="nucleotide sequence ID" value="NZ_POUC01000006.1"/>
</dbReference>
<dbReference type="InterPro" id="IPR016292">
    <property type="entry name" value="Epoxide_hydrolase"/>
</dbReference>
<dbReference type="PRINTS" id="PR00412">
    <property type="entry name" value="EPOXHYDRLASE"/>
</dbReference>
<comment type="caution">
    <text evidence="6">The sequence shown here is derived from an EMBL/GenBank/DDBJ whole genome shotgun (WGS) entry which is preliminary data.</text>
</comment>
<dbReference type="SUPFAM" id="SSF53474">
    <property type="entry name" value="alpha/beta-Hydrolases"/>
    <property type="match status" value="1"/>
</dbReference>
<dbReference type="EMBL" id="POUC01000006">
    <property type="protein sequence ID" value="PNG23816.1"/>
    <property type="molecule type" value="Genomic_DNA"/>
</dbReference>
<evidence type="ECO:0000256" key="1">
    <source>
        <dbReference type="ARBA" id="ARBA00010088"/>
    </source>
</evidence>
<comment type="similarity">
    <text evidence="1">Belongs to the peptidase S33 family.</text>
</comment>
<dbReference type="Proteomes" id="UP000235943">
    <property type="component" value="Unassembled WGS sequence"/>
</dbReference>
<dbReference type="InterPro" id="IPR029058">
    <property type="entry name" value="AB_hydrolase_fold"/>
</dbReference>
<keyword evidence="2" id="KW-0058">Aromatic hydrocarbons catabolism</keyword>
<proteinExistence type="inferred from homology"/>
<feature type="active site" description="Proton acceptor" evidence="4">
    <location>
        <position position="363"/>
    </location>
</feature>
<reference evidence="6 7" key="1">
    <citation type="submission" date="2018-01" db="EMBL/GenBank/DDBJ databases">
        <title>Draft genome sequence of Streptomyces sp. 13K301.</title>
        <authorList>
            <person name="Sahin N."/>
            <person name="Saygin H."/>
            <person name="Ay H."/>
        </authorList>
    </citation>
    <scope>NUCLEOTIDE SEQUENCE [LARGE SCALE GENOMIC DNA]</scope>
    <source>
        <strain evidence="6 7">13K301</strain>
    </source>
</reference>
<protein>
    <submittedName>
        <fullName evidence="6">Epoxide hydrolase</fullName>
    </submittedName>
</protein>
<dbReference type="Pfam" id="PF06441">
    <property type="entry name" value="EHN"/>
    <property type="match status" value="1"/>
</dbReference>
<name>A0A2N8TXS9_9ACTN</name>
<feature type="domain" description="Epoxide hydrolase N-terminal" evidence="5">
    <location>
        <begin position="1"/>
        <end position="105"/>
    </location>
</feature>
<dbReference type="InterPro" id="IPR010497">
    <property type="entry name" value="Epoxide_hydro_N"/>
</dbReference>
<evidence type="ECO:0000259" key="5">
    <source>
        <dbReference type="Pfam" id="PF06441"/>
    </source>
</evidence>
<sequence length="386" mass="42832">MKPFRIDVPQADLDDLRRRLANTRWPAVSSDADWSRGVPMGYLQELAEYWSTSFDWRAAEAKINKFPQFTTEIDGANVHFIHVRSPEGNATPMIMTHGWPGSPIEYLDVIEALTDPRSHGGNPDEAYHLVIPSIPGFGFSGPTSEPGWTLPRIAHAWGELMAQLDYEHYVAQGGDLGAVISILLGHQRPQNVSGVHVNFLITAPSGDPAQLADFNDSDFGRLGVLTRFADELSGYMKLQSTRPQTVSYALTDSPVGQLAWIVEKFKDWTDSDKEPEDAVDRDQLLTNVTAYWLTNTAGSTAHFYFDNADLLPTAPTPQAPPPPLPVPLGVAVYPHDPALPIRKLADPLYPDIVHWAEYERGGHFAAMEEPDLFIGDLQAFRRALPR</sequence>
<keyword evidence="3 6" id="KW-0378">Hydrolase</keyword>
<dbReference type="GO" id="GO:0097176">
    <property type="term" value="P:epoxide metabolic process"/>
    <property type="evidence" value="ECO:0007669"/>
    <property type="project" value="TreeGrafter"/>
</dbReference>
<dbReference type="GO" id="GO:0004301">
    <property type="term" value="F:epoxide hydrolase activity"/>
    <property type="evidence" value="ECO:0007669"/>
    <property type="project" value="TreeGrafter"/>
</dbReference>
<accession>A0A2N8TXS9</accession>